<evidence type="ECO:0000313" key="16">
    <source>
        <dbReference type="Proteomes" id="UP001152523"/>
    </source>
</evidence>
<comment type="caution">
    <text evidence="15">The sequence shown here is derived from an EMBL/GenBank/DDBJ whole genome shotgun (WGS) entry which is preliminary data.</text>
</comment>
<feature type="active site" evidence="12">
    <location>
        <position position="194"/>
    </location>
</feature>
<dbReference type="EMBL" id="CAMAPF010000033">
    <property type="protein sequence ID" value="CAH9079081.1"/>
    <property type="molecule type" value="Genomic_DNA"/>
</dbReference>
<dbReference type="Gene3D" id="2.160.20.10">
    <property type="entry name" value="Single-stranded right-handed beta-helix, Pectin lyase-like"/>
    <property type="match status" value="1"/>
</dbReference>
<evidence type="ECO:0000259" key="14">
    <source>
        <dbReference type="Pfam" id="PF01095"/>
    </source>
</evidence>
<comment type="subcellular location">
    <subcellularLocation>
        <location evidence="1 13">Secreted</location>
        <location evidence="1 13">Cell wall</location>
    </subcellularLocation>
</comment>
<comment type="pathway">
    <text evidence="2 13">Glycan metabolism; pectin degradation; 2-dehydro-3-deoxy-D-gluconate from pectin: step 1/5.</text>
</comment>
<dbReference type="SUPFAM" id="SSF51126">
    <property type="entry name" value="Pectin lyase-like"/>
    <property type="match status" value="1"/>
</dbReference>
<evidence type="ECO:0000256" key="2">
    <source>
        <dbReference type="ARBA" id="ARBA00005184"/>
    </source>
</evidence>
<evidence type="ECO:0000256" key="13">
    <source>
        <dbReference type="RuleBase" id="RU000589"/>
    </source>
</evidence>
<gene>
    <name evidence="15" type="ORF">CEPIT_LOCUS6710</name>
</gene>
<protein>
    <recommendedName>
        <fullName evidence="4 13">Pectinesterase</fullName>
        <ecNumber evidence="4 13">3.1.1.11</ecNumber>
    </recommendedName>
</protein>
<evidence type="ECO:0000256" key="7">
    <source>
        <dbReference type="ARBA" id="ARBA00022801"/>
    </source>
</evidence>
<dbReference type="InterPro" id="IPR033131">
    <property type="entry name" value="Pectinesterase_Asp_AS"/>
</dbReference>
<feature type="domain" description="Pectinesterase catalytic" evidence="14">
    <location>
        <begin position="44"/>
        <end position="331"/>
    </location>
</feature>
<keyword evidence="16" id="KW-1185">Reference proteome</keyword>
<comment type="function">
    <text evidence="11 13">Acts in the modification of cell walls via demethylesterification of cell wall pectin.</text>
</comment>
<evidence type="ECO:0000256" key="1">
    <source>
        <dbReference type="ARBA" id="ARBA00004191"/>
    </source>
</evidence>
<evidence type="ECO:0000256" key="9">
    <source>
        <dbReference type="ARBA" id="ARBA00023180"/>
    </source>
</evidence>
<accession>A0AAV0CNS7</accession>
<evidence type="ECO:0000256" key="6">
    <source>
        <dbReference type="ARBA" id="ARBA00022525"/>
    </source>
</evidence>
<dbReference type="AlphaFoldDB" id="A0AAV0CNS7"/>
<sequence length="345" mass="38645">MRSARSPGSTHHHSGSWKYEIRFQSKRGGESLEGGGQNENYTTIYVDSSGQGNYQTIQAAIDSVPADNKDWICIHIKAGTYREQVRIPSEKPYLYLKGESQRRTVVIWDGHDSIQKATFSCDAENILVKSITFINSYNYPPENSTNPRRVAVAAKLSGDKMAFHRCGFRGWQDTLWDEGGRHYFKGCSISGAVDFIFGNGQSIYESCSISVERGAEEGMIGYITAQGRQDPGESSGFVFKKCTVHGSGEAYLGRPWRDYARVIFFKTYMDNMIVPQGWTTSSDTSSNLDKLTFAEQECSGPGAERSGRVKWVAELRGDELDKFTSLSYIDEDGWLRGLPQNKLFV</sequence>
<evidence type="ECO:0000256" key="12">
    <source>
        <dbReference type="PROSITE-ProRule" id="PRU10040"/>
    </source>
</evidence>
<evidence type="ECO:0000256" key="10">
    <source>
        <dbReference type="ARBA" id="ARBA00047928"/>
    </source>
</evidence>
<evidence type="ECO:0000256" key="5">
    <source>
        <dbReference type="ARBA" id="ARBA00022512"/>
    </source>
</evidence>
<dbReference type="InterPro" id="IPR000070">
    <property type="entry name" value="Pectinesterase_cat"/>
</dbReference>
<dbReference type="EC" id="3.1.1.11" evidence="4 13"/>
<keyword evidence="6 13" id="KW-0964">Secreted</keyword>
<evidence type="ECO:0000256" key="8">
    <source>
        <dbReference type="ARBA" id="ARBA00023085"/>
    </source>
</evidence>
<dbReference type="PROSITE" id="PS00800">
    <property type="entry name" value="PECTINESTERASE_1"/>
    <property type="match status" value="1"/>
</dbReference>
<dbReference type="Pfam" id="PF01095">
    <property type="entry name" value="Pectinesterase"/>
    <property type="match status" value="1"/>
</dbReference>
<dbReference type="Proteomes" id="UP001152523">
    <property type="component" value="Unassembled WGS sequence"/>
</dbReference>
<name>A0AAV0CNS7_9ASTE</name>
<reference evidence="15" key="1">
    <citation type="submission" date="2022-07" db="EMBL/GenBank/DDBJ databases">
        <authorList>
            <person name="Macas J."/>
            <person name="Novak P."/>
            <person name="Neumann P."/>
        </authorList>
    </citation>
    <scope>NUCLEOTIDE SEQUENCE</scope>
</reference>
<dbReference type="InterPro" id="IPR012334">
    <property type="entry name" value="Pectin_lyas_fold"/>
</dbReference>
<dbReference type="InterPro" id="IPR011050">
    <property type="entry name" value="Pectin_lyase_fold/virulence"/>
</dbReference>
<evidence type="ECO:0000256" key="11">
    <source>
        <dbReference type="ARBA" id="ARBA00057335"/>
    </source>
</evidence>
<keyword evidence="8 13" id="KW-0063">Aspartyl esterase</keyword>
<keyword evidence="9" id="KW-0325">Glycoprotein</keyword>
<evidence type="ECO:0000256" key="4">
    <source>
        <dbReference type="ARBA" id="ARBA00013229"/>
    </source>
</evidence>
<keyword evidence="13" id="KW-0961">Cell wall biogenesis/degradation</keyword>
<keyword evidence="7 13" id="KW-0378">Hydrolase</keyword>
<organism evidence="15 16">
    <name type="scientific">Cuscuta epithymum</name>
    <dbReference type="NCBI Taxonomy" id="186058"/>
    <lineage>
        <taxon>Eukaryota</taxon>
        <taxon>Viridiplantae</taxon>
        <taxon>Streptophyta</taxon>
        <taxon>Embryophyta</taxon>
        <taxon>Tracheophyta</taxon>
        <taxon>Spermatophyta</taxon>
        <taxon>Magnoliopsida</taxon>
        <taxon>eudicotyledons</taxon>
        <taxon>Gunneridae</taxon>
        <taxon>Pentapetalae</taxon>
        <taxon>asterids</taxon>
        <taxon>lamiids</taxon>
        <taxon>Solanales</taxon>
        <taxon>Convolvulaceae</taxon>
        <taxon>Cuscuteae</taxon>
        <taxon>Cuscuta</taxon>
        <taxon>Cuscuta subgen. Cuscuta</taxon>
    </lineage>
</organism>
<dbReference type="InterPro" id="IPR018040">
    <property type="entry name" value="Pectinesterase_Tyr_AS"/>
</dbReference>
<dbReference type="FunFam" id="2.160.20.10:FF:000013">
    <property type="entry name" value="Pectinesterase"/>
    <property type="match status" value="1"/>
</dbReference>
<dbReference type="GO" id="GO:0042545">
    <property type="term" value="P:cell wall modification"/>
    <property type="evidence" value="ECO:0007669"/>
    <property type="project" value="UniProtKB-UniRule"/>
</dbReference>
<comment type="catalytic activity">
    <reaction evidence="10 13">
        <text>[(1-&gt;4)-alpha-D-galacturonosyl methyl ester](n) + n H2O = [(1-&gt;4)-alpha-D-galacturonosyl](n) + n methanol + n H(+)</text>
        <dbReference type="Rhea" id="RHEA:22380"/>
        <dbReference type="Rhea" id="RHEA-COMP:14570"/>
        <dbReference type="Rhea" id="RHEA-COMP:14573"/>
        <dbReference type="ChEBI" id="CHEBI:15377"/>
        <dbReference type="ChEBI" id="CHEBI:15378"/>
        <dbReference type="ChEBI" id="CHEBI:17790"/>
        <dbReference type="ChEBI" id="CHEBI:140522"/>
        <dbReference type="ChEBI" id="CHEBI:140523"/>
        <dbReference type="EC" id="3.1.1.11"/>
    </reaction>
</comment>
<proteinExistence type="inferred from homology"/>
<evidence type="ECO:0000256" key="3">
    <source>
        <dbReference type="ARBA" id="ARBA00008891"/>
    </source>
</evidence>
<dbReference type="GO" id="GO:0030599">
    <property type="term" value="F:pectinesterase activity"/>
    <property type="evidence" value="ECO:0007669"/>
    <property type="project" value="UniProtKB-UniRule"/>
</dbReference>
<comment type="similarity">
    <text evidence="3">Belongs to the pectinesterase family.</text>
</comment>
<dbReference type="GO" id="GO:0045490">
    <property type="term" value="P:pectin catabolic process"/>
    <property type="evidence" value="ECO:0007669"/>
    <property type="project" value="UniProtKB-UniRule"/>
</dbReference>
<dbReference type="PANTHER" id="PTHR31321:SF76">
    <property type="entry name" value="PECTINESTERASE 10-RELATED"/>
    <property type="match status" value="1"/>
</dbReference>
<keyword evidence="5 13" id="KW-0134">Cell wall</keyword>
<dbReference type="PANTHER" id="PTHR31321">
    <property type="entry name" value="ACYL-COA THIOESTER HYDROLASE YBHC-RELATED"/>
    <property type="match status" value="1"/>
</dbReference>
<evidence type="ECO:0000313" key="15">
    <source>
        <dbReference type="EMBL" id="CAH9079081.1"/>
    </source>
</evidence>
<dbReference type="PROSITE" id="PS00503">
    <property type="entry name" value="PECTINESTERASE_2"/>
    <property type="match status" value="1"/>
</dbReference>